<comment type="caution">
    <text evidence="2">The sequence shown here is derived from an EMBL/GenBank/DDBJ whole genome shotgun (WGS) entry which is preliminary data.</text>
</comment>
<reference evidence="2 3" key="1">
    <citation type="submission" date="2018-06" db="EMBL/GenBank/DDBJ databases">
        <title>Comparative genomics reveals the genomic features of Rhizophagus irregularis, R. cerebriforme, R. diaphanum and Gigaspora rosea, and their symbiotic lifestyle signature.</title>
        <authorList>
            <person name="Morin E."/>
            <person name="San Clemente H."/>
            <person name="Chen E.C.H."/>
            <person name="De La Providencia I."/>
            <person name="Hainaut M."/>
            <person name="Kuo A."/>
            <person name="Kohler A."/>
            <person name="Murat C."/>
            <person name="Tang N."/>
            <person name="Roy S."/>
            <person name="Loubradou J."/>
            <person name="Henrissat B."/>
            <person name="Grigoriev I.V."/>
            <person name="Corradi N."/>
            <person name="Roux C."/>
            <person name="Martin F.M."/>
        </authorList>
    </citation>
    <scope>NUCLEOTIDE SEQUENCE [LARGE SCALE GENOMIC DNA]</scope>
    <source>
        <strain evidence="2 3">DAOM 194757</strain>
    </source>
</reference>
<dbReference type="AlphaFoldDB" id="A0A397UWE8"/>
<accession>A0A397UWE8</accession>
<evidence type="ECO:0000313" key="3">
    <source>
        <dbReference type="Proteomes" id="UP000266673"/>
    </source>
</evidence>
<evidence type="ECO:0000256" key="1">
    <source>
        <dbReference type="SAM" id="MobiDB-lite"/>
    </source>
</evidence>
<name>A0A397UWE8_9GLOM</name>
<sequence length="440" mass="51548">MEESITPAKRKTFVQTKLNFPVALDGSFTEKRLQDNPPPINIDTNQVTKPSSTNKARGNRKIPTLQKFLKDSNLEKIDSRHIYCHYCDTGQPITLHRINDSYRLWQHLETSMHKENVEREQANPSKKYRTTFLHFEKKKQKETLNTEPYSEPSKKVCYGFYSKSFAVLARYGTSTDNYKILRDDDLFDGKVKAHRYIQSKQCEGYTMSKYCSKYSILPQLESVQKRNQRYQELIAQIDCLFILKEGQSIPASFISRFGNTWTQYNISKLYELVVASLKNRPSKTKSTELEQLYKFIKKEIKDYSYYTTIKKYPALGHIIEAVETHGLENWIGQCMVYLIDKTMEEKRPVFVGMAQAITKVIDKLQRGVTSMRGIGKYHESFIDFLIVFMSISTLATRWLTANLAGPTIRFLRYKRNEPDIDYDIYGIKYINFFRYHCNVT</sequence>
<feature type="region of interest" description="Disordered" evidence="1">
    <location>
        <begin position="30"/>
        <end position="58"/>
    </location>
</feature>
<keyword evidence="3" id="KW-1185">Reference proteome</keyword>
<organism evidence="2 3">
    <name type="scientific">Gigaspora rosea</name>
    <dbReference type="NCBI Taxonomy" id="44941"/>
    <lineage>
        <taxon>Eukaryota</taxon>
        <taxon>Fungi</taxon>
        <taxon>Fungi incertae sedis</taxon>
        <taxon>Mucoromycota</taxon>
        <taxon>Glomeromycotina</taxon>
        <taxon>Glomeromycetes</taxon>
        <taxon>Diversisporales</taxon>
        <taxon>Gigasporaceae</taxon>
        <taxon>Gigaspora</taxon>
    </lineage>
</organism>
<proteinExistence type="predicted"/>
<dbReference type="EMBL" id="QKWP01000959">
    <property type="protein sequence ID" value="RIB13069.1"/>
    <property type="molecule type" value="Genomic_DNA"/>
</dbReference>
<dbReference type="OrthoDB" id="2445519at2759"/>
<gene>
    <name evidence="2" type="ORF">C2G38_2041274</name>
</gene>
<dbReference type="Proteomes" id="UP000266673">
    <property type="component" value="Unassembled WGS sequence"/>
</dbReference>
<evidence type="ECO:0000313" key="2">
    <source>
        <dbReference type="EMBL" id="RIB13069.1"/>
    </source>
</evidence>
<protein>
    <submittedName>
        <fullName evidence="2">Uncharacterized protein</fullName>
    </submittedName>
</protein>
<feature type="compositionally biased region" description="Polar residues" evidence="1">
    <location>
        <begin position="42"/>
        <end position="56"/>
    </location>
</feature>